<comment type="caution">
    <text evidence="1">The sequence shown here is derived from an EMBL/GenBank/DDBJ whole genome shotgun (WGS) entry which is preliminary data.</text>
</comment>
<keyword evidence="2" id="KW-1185">Reference proteome</keyword>
<dbReference type="EMBL" id="CM046103">
    <property type="protein sequence ID" value="KAI8427304.1"/>
    <property type="molecule type" value="Genomic_DNA"/>
</dbReference>
<name>A0ACC0JT82_CHOFU</name>
<organism evidence="1 2">
    <name type="scientific">Choristoneura fumiferana</name>
    <name type="common">Spruce budworm moth</name>
    <name type="synonym">Archips fumiferana</name>
    <dbReference type="NCBI Taxonomy" id="7141"/>
    <lineage>
        <taxon>Eukaryota</taxon>
        <taxon>Metazoa</taxon>
        <taxon>Ecdysozoa</taxon>
        <taxon>Arthropoda</taxon>
        <taxon>Hexapoda</taxon>
        <taxon>Insecta</taxon>
        <taxon>Pterygota</taxon>
        <taxon>Neoptera</taxon>
        <taxon>Endopterygota</taxon>
        <taxon>Lepidoptera</taxon>
        <taxon>Glossata</taxon>
        <taxon>Ditrysia</taxon>
        <taxon>Tortricoidea</taxon>
        <taxon>Tortricidae</taxon>
        <taxon>Tortricinae</taxon>
        <taxon>Choristoneura</taxon>
    </lineage>
</organism>
<proteinExistence type="predicted"/>
<accession>A0ACC0JT82</accession>
<reference evidence="1 2" key="1">
    <citation type="journal article" date="2022" name="Genome Biol. Evol.">
        <title>The Spruce Budworm Genome: Reconstructing the Evolutionary History of Antifreeze Proteins.</title>
        <authorList>
            <person name="Beliveau C."/>
            <person name="Gagne P."/>
            <person name="Picq S."/>
            <person name="Vernygora O."/>
            <person name="Keeling C.I."/>
            <person name="Pinkney K."/>
            <person name="Doucet D."/>
            <person name="Wen F."/>
            <person name="Johnston J.S."/>
            <person name="Maaroufi H."/>
            <person name="Boyle B."/>
            <person name="Laroche J."/>
            <person name="Dewar K."/>
            <person name="Juretic N."/>
            <person name="Blackburn G."/>
            <person name="Nisole A."/>
            <person name="Brunet B."/>
            <person name="Brandao M."/>
            <person name="Lumley L."/>
            <person name="Duan J."/>
            <person name="Quan G."/>
            <person name="Lucarotti C.J."/>
            <person name="Roe A.D."/>
            <person name="Sperling F.A.H."/>
            <person name="Levesque R.C."/>
            <person name="Cusson M."/>
        </authorList>
    </citation>
    <scope>NUCLEOTIDE SEQUENCE [LARGE SCALE GENOMIC DNA]</scope>
    <source>
        <strain evidence="1">Glfc:IPQL:Cfum</strain>
    </source>
</reference>
<gene>
    <name evidence="1" type="ORF">MSG28_001891</name>
</gene>
<dbReference type="Proteomes" id="UP001064048">
    <property type="component" value="Chromosome 3"/>
</dbReference>
<sequence length="268" mass="29571">MKVAVVTGANKGIGFAIVKGLCKKFNGTVYLTSRDPARGAEAIAALKKLGLNPEYHQLDISDRSSITKFRDCIKEKHGGLDIIINNAAVSGAGMRTTYEDSKRVIDIDFRSLLIIEELIYPLVRDNGRILNISSDCGHLSNIRNRYWIDKLSSKDLTLEDINEFVNWFLSGVKDGTFRKDDLADGGTIAAYRVAKVAVSALTILQQKKLDSRNISVNSMHPGLVKTDMTQGKGVFTADEAAETPVYLVLDAPQTVKGSYIWFDKKILN</sequence>
<protein>
    <submittedName>
        <fullName evidence="1">Uncharacterized protein</fullName>
    </submittedName>
</protein>
<evidence type="ECO:0000313" key="1">
    <source>
        <dbReference type="EMBL" id="KAI8427304.1"/>
    </source>
</evidence>
<evidence type="ECO:0000313" key="2">
    <source>
        <dbReference type="Proteomes" id="UP001064048"/>
    </source>
</evidence>